<keyword evidence="4 6" id="KW-0479">Metal-binding</keyword>
<evidence type="ECO:0000256" key="2">
    <source>
        <dbReference type="ARBA" id="ARBA00010617"/>
    </source>
</evidence>
<feature type="transmembrane region" description="Helical" evidence="8">
    <location>
        <begin position="12"/>
        <end position="32"/>
    </location>
</feature>
<evidence type="ECO:0000313" key="9">
    <source>
        <dbReference type="EMBL" id="PNS16791.1"/>
    </source>
</evidence>
<proteinExistence type="inferred from homology"/>
<evidence type="ECO:0000256" key="4">
    <source>
        <dbReference type="ARBA" id="ARBA00022723"/>
    </source>
</evidence>
<keyword evidence="8" id="KW-0472">Membrane</keyword>
<evidence type="ECO:0000256" key="8">
    <source>
        <dbReference type="SAM" id="Phobius"/>
    </source>
</evidence>
<reference evidence="9 10" key="1">
    <citation type="submission" date="2017-06" db="EMBL/GenBank/DDBJ databases">
        <title>Draft genome sequence of a variant of Elsinoe murrayae.</title>
        <authorList>
            <person name="Cheng Q."/>
        </authorList>
    </citation>
    <scope>NUCLEOTIDE SEQUENCE [LARGE SCALE GENOMIC DNA]</scope>
    <source>
        <strain evidence="9 10">CQ-2017a</strain>
    </source>
</reference>
<dbReference type="InParanoid" id="A0A2K1QP52"/>
<keyword evidence="7" id="KW-0560">Oxidoreductase</keyword>
<feature type="binding site" description="axial binding residue" evidence="6">
    <location>
        <position position="455"/>
    </location>
    <ligand>
        <name>heme</name>
        <dbReference type="ChEBI" id="CHEBI:30413"/>
    </ligand>
    <ligandPart>
        <name>Fe</name>
        <dbReference type="ChEBI" id="CHEBI:18248"/>
    </ligandPart>
</feature>
<dbReference type="STRING" id="2082308.A0A2K1QP52"/>
<sequence length="510" mass="58033">MDDSLSQVYKPLNLALAIGGILVAANIFRALYTVFFHPLRKIPGPWYAKAFRLPYIRHLLDGSSVTWLTGLHAKYGPVVRYSPNEVSVIEGDVAWQEVYGFRTGKQKGTGSFLKDRVWYAPPISGVPSVILADDAGHSRQRRILSHAFSEKSLRNQEWLIQKYADLLVSRLKETSVAQHEAADLTQWYNWTTFDIIADLTFGKPLGCLAEARTHKYVQLLLGSVKAFSLFYVMSYWPILKNIQKYVVSSQLLKQRAEWNLFVTDSTTKRMEAETDRHDFMTDILAKKRDEEEKGHEGITTREIVSNANLLMIAGTETTATVLAGTTYLMLKHPDVYQKVRDEVRSRFTSQDEISIEAAGNLSYMLAVLNETMRYMPPVPAGFVRKVPRDGAEVAGYWFSGDCNASVSVSQYPSYHSPSNFRDPDSYVPERWLGEARYADDNRATFQPFSFGPRNCLGKNLAYAEMRVILAKMLFNFDMELEESSVGWFERMNVKTLWVKPALEVKMTAVR</sequence>
<protein>
    <submittedName>
        <fullName evidence="9">Isotrichodermin C-15 hydroxylase</fullName>
    </submittedName>
</protein>
<keyword evidence="3 6" id="KW-0349">Heme</keyword>
<dbReference type="OrthoDB" id="1470350at2759"/>
<dbReference type="PANTHER" id="PTHR24305">
    <property type="entry name" value="CYTOCHROME P450"/>
    <property type="match status" value="1"/>
</dbReference>
<evidence type="ECO:0000256" key="1">
    <source>
        <dbReference type="ARBA" id="ARBA00001971"/>
    </source>
</evidence>
<dbReference type="InterPro" id="IPR017972">
    <property type="entry name" value="Cyt_P450_CS"/>
</dbReference>
<gene>
    <name evidence="9" type="ORF">CAC42_4755</name>
</gene>
<dbReference type="InterPro" id="IPR001128">
    <property type="entry name" value="Cyt_P450"/>
</dbReference>
<comment type="similarity">
    <text evidence="2 7">Belongs to the cytochrome P450 family.</text>
</comment>
<evidence type="ECO:0000256" key="3">
    <source>
        <dbReference type="ARBA" id="ARBA00022617"/>
    </source>
</evidence>
<name>A0A2K1QP52_9PEZI</name>
<dbReference type="InterPro" id="IPR036396">
    <property type="entry name" value="Cyt_P450_sf"/>
</dbReference>
<dbReference type="AlphaFoldDB" id="A0A2K1QP52"/>
<dbReference type="PRINTS" id="PR00385">
    <property type="entry name" value="P450"/>
</dbReference>
<dbReference type="GO" id="GO:0020037">
    <property type="term" value="F:heme binding"/>
    <property type="evidence" value="ECO:0007669"/>
    <property type="project" value="InterPro"/>
</dbReference>
<keyword evidence="10" id="KW-1185">Reference proteome</keyword>
<comment type="caution">
    <text evidence="9">The sequence shown here is derived from an EMBL/GenBank/DDBJ whole genome shotgun (WGS) entry which is preliminary data.</text>
</comment>
<keyword evidence="8" id="KW-0812">Transmembrane</keyword>
<dbReference type="GO" id="GO:0016705">
    <property type="term" value="F:oxidoreductase activity, acting on paired donors, with incorporation or reduction of molecular oxygen"/>
    <property type="evidence" value="ECO:0007669"/>
    <property type="project" value="InterPro"/>
</dbReference>
<comment type="cofactor">
    <cofactor evidence="1 6">
        <name>heme</name>
        <dbReference type="ChEBI" id="CHEBI:30413"/>
    </cofactor>
</comment>
<dbReference type="GO" id="GO:0004497">
    <property type="term" value="F:monooxygenase activity"/>
    <property type="evidence" value="ECO:0007669"/>
    <property type="project" value="UniProtKB-KW"/>
</dbReference>
<dbReference type="PRINTS" id="PR00463">
    <property type="entry name" value="EP450I"/>
</dbReference>
<keyword evidence="5 6" id="KW-0408">Iron</keyword>
<evidence type="ECO:0000313" key="10">
    <source>
        <dbReference type="Proteomes" id="UP000243797"/>
    </source>
</evidence>
<evidence type="ECO:0000256" key="5">
    <source>
        <dbReference type="ARBA" id="ARBA00023004"/>
    </source>
</evidence>
<dbReference type="PROSITE" id="PS00086">
    <property type="entry name" value="CYTOCHROME_P450"/>
    <property type="match status" value="1"/>
</dbReference>
<evidence type="ECO:0000256" key="6">
    <source>
        <dbReference type="PIRSR" id="PIRSR602401-1"/>
    </source>
</evidence>
<dbReference type="PANTHER" id="PTHR24305:SF210">
    <property type="entry name" value="CYTOCHROME P450 MONOOXYGENASE ASQL-RELATED"/>
    <property type="match status" value="1"/>
</dbReference>
<dbReference type="InterPro" id="IPR050121">
    <property type="entry name" value="Cytochrome_P450_monoxygenase"/>
</dbReference>
<dbReference type="GO" id="GO:0005506">
    <property type="term" value="F:iron ion binding"/>
    <property type="evidence" value="ECO:0007669"/>
    <property type="project" value="InterPro"/>
</dbReference>
<dbReference type="Proteomes" id="UP000243797">
    <property type="component" value="Unassembled WGS sequence"/>
</dbReference>
<keyword evidence="8" id="KW-1133">Transmembrane helix</keyword>
<dbReference type="EMBL" id="NKHZ01000055">
    <property type="protein sequence ID" value="PNS16791.1"/>
    <property type="molecule type" value="Genomic_DNA"/>
</dbReference>
<organism evidence="9 10">
    <name type="scientific">Sphaceloma murrayae</name>
    <dbReference type="NCBI Taxonomy" id="2082308"/>
    <lineage>
        <taxon>Eukaryota</taxon>
        <taxon>Fungi</taxon>
        <taxon>Dikarya</taxon>
        <taxon>Ascomycota</taxon>
        <taxon>Pezizomycotina</taxon>
        <taxon>Dothideomycetes</taxon>
        <taxon>Dothideomycetidae</taxon>
        <taxon>Myriangiales</taxon>
        <taxon>Elsinoaceae</taxon>
        <taxon>Sphaceloma</taxon>
    </lineage>
</organism>
<keyword evidence="7" id="KW-0503">Monooxygenase</keyword>
<dbReference type="Gene3D" id="1.10.630.10">
    <property type="entry name" value="Cytochrome P450"/>
    <property type="match status" value="1"/>
</dbReference>
<evidence type="ECO:0000256" key="7">
    <source>
        <dbReference type="RuleBase" id="RU000461"/>
    </source>
</evidence>
<dbReference type="Pfam" id="PF00067">
    <property type="entry name" value="p450"/>
    <property type="match status" value="1"/>
</dbReference>
<dbReference type="SUPFAM" id="SSF48264">
    <property type="entry name" value="Cytochrome P450"/>
    <property type="match status" value="1"/>
</dbReference>
<dbReference type="CDD" id="cd11058">
    <property type="entry name" value="CYP60B-like"/>
    <property type="match status" value="1"/>
</dbReference>
<dbReference type="InterPro" id="IPR002401">
    <property type="entry name" value="Cyt_P450_E_grp-I"/>
</dbReference>
<accession>A0A2K1QP52</accession>